<dbReference type="EC" id="2.4.2.3" evidence="1"/>
<dbReference type="InterPro" id="IPR000845">
    <property type="entry name" value="Nucleoside_phosphorylase_d"/>
</dbReference>
<accession>A0A4Q1RGI9</accession>
<protein>
    <recommendedName>
        <fullName evidence="2">Uridine phosphorylase</fullName>
        <ecNumber evidence="1">2.4.2.3</ecNumber>
    </recommendedName>
</protein>
<dbReference type="GO" id="GO:0006152">
    <property type="term" value="P:purine nucleoside catabolic process"/>
    <property type="evidence" value="ECO:0007669"/>
    <property type="project" value="TreeGrafter"/>
</dbReference>
<dbReference type="EMBL" id="SDKC01000001">
    <property type="protein sequence ID" value="RXS74699.1"/>
    <property type="molecule type" value="Genomic_DNA"/>
</dbReference>
<evidence type="ECO:0000313" key="5">
    <source>
        <dbReference type="EMBL" id="RXS74699.1"/>
    </source>
</evidence>
<evidence type="ECO:0000256" key="2">
    <source>
        <dbReference type="ARBA" id="ARBA00021980"/>
    </source>
</evidence>
<organism evidence="5 6">
    <name type="scientific">Blautia faecicola</name>
    <dbReference type="NCBI Taxonomy" id="2509240"/>
    <lineage>
        <taxon>Bacteria</taxon>
        <taxon>Bacillati</taxon>
        <taxon>Bacillota</taxon>
        <taxon>Clostridia</taxon>
        <taxon>Lachnospirales</taxon>
        <taxon>Lachnospiraceae</taxon>
        <taxon>Blautia</taxon>
    </lineage>
</organism>
<proteinExistence type="predicted"/>
<dbReference type="PANTHER" id="PTHR43691">
    <property type="entry name" value="URIDINE PHOSPHORYLASE"/>
    <property type="match status" value="1"/>
</dbReference>
<dbReference type="CDD" id="cd09007">
    <property type="entry name" value="NP-I_spr0068"/>
    <property type="match status" value="1"/>
</dbReference>
<name>A0A4Q1RGI9_9FIRM</name>
<evidence type="ECO:0000259" key="4">
    <source>
        <dbReference type="Pfam" id="PF01048"/>
    </source>
</evidence>
<evidence type="ECO:0000256" key="1">
    <source>
        <dbReference type="ARBA" id="ARBA00011888"/>
    </source>
</evidence>
<comment type="catalytic activity">
    <reaction evidence="3">
        <text>uridine + phosphate = alpha-D-ribose 1-phosphate + uracil</text>
        <dbReference type="Rhea" id="RHEA:24388"/>
        <dbReference type="ChEBI" id="CHEBI:16704"/>
        <dbReference type="ChEBI" id="CHEBI:17568"/>
        <dbReference type="ChEBI" id="CHEBI:43474"/>
        <dbReference type="ChEBI" id="CHEBI:57720"/>
        <dbReference type="EC" id="2.4.2.3"/>
    </reaction>
</comment>
<keyword evidence="6" id="KW-1185">Reference proteome</keyword>
<dbReference type="OrthoDB" id="7945729at2"/>
<dbReference type="InterPro" id="IPR035994">
    <property type="entry name" value="Nucleoside_phosphorylase_sf"/>
</dbReference>
<dbReference type="Proteomes" id="UP000290106">
    <property type="component" value="Unassembled WGS sequence"/>
</dbReference>
<gene>
    <name evidence="5" type="ORF">ETP43_05395</name>
</gene>
<reference evidence="5 6" key="1">
    <citation type="submission" date="2019-01" db="EMBL/GenBank/DDBJ databases">
        <title>Blautia sp. nov. KGMB01111 isolated human feces.</title>
        <authorList>
            <person name="Park J.-E."/>
            <person name="Kim J.-S."/>
            <person name="Park S.-H."/>
        </authorList>
    </citation>
    <scope>NUCLEOTIDE SEQUENCE [LARGE SCALE GENOMIC DNA]</scope>
    <source>
        <strain evidence="5 6">KGMB01111</strain>
    </source>
</reference>
<sequence length="255" mass="28541">MSIIKNEIPILEFDTEQTAVISPVHENLNLVLPKKCVFAFLGEYIDEYAEKTGAQIVSYFISMTKEYPVYITTYKGEKIVLCQAPVGAAAATQILDWLIGYGVREIISAGSCGALEKFAEGTFLIPEKALRDEGTSYHYAAPSRFMEINKRARKAIEKTILEHGMKYQEVITWSTDGFFRETKEKVAYRKAEGCSVVEMECSALAACAAFRDATWGMILYTADSLAEVDRYDERNWGGNAYEYALTLCMDSVLAV</sequence>
<dbReference type="PANTHER" id="PTHR43691:SF11">
    <property type="entry name" value="FI09636P-RELATED"/>
    <property type="match status" value="1"/>
</dbReference>
<dbReference type="Pfam" id="PF01048">
    <property type="entry name" value="PNP_UDP_1"/>
    <property type="match status" value="1"/>
</dbReference>
<dbReference type="AlphaFoldDB" id="A0A4Q1RGI9"/>
<dbReference type="GO" id="GO:0005829">
    <property type="term" value="C:cytosol"/>
    <property type="evidence" value="ECO:0007669"/>
    <property type="project" value="TreeGrafter"/>
</dbReference>
<evidence type="ECO:0000313" key="6">
    <source>
        <dbReference type="Proteomes" id="UP000290106"/>
    </source>
</evidence>
<dbReference type="SUPFAM" id="SSF53167">
    <property type="entry name" value="Purine and uridine phosphorylases"/>
    <property type="match status" value="1"/>
</dbReference>
<dbReference type="GO" id="GO:0004731">
    <property type="term" value="F:purine-nucleoside phosphorylase activity"/>
    <property type="evidence" value="ECO:0007669"/>
    <property type="project" value="TreeGrafter"/>
</dbReference>
<evidence type="ECO:0000256" key="3">
    <source>
        <dbReference type="ARBA" id="ARBA00048447"/>
    </source>
</evidence>
<dbReference type="RefSeq" id="WP_022399653.1">
    <property type="nucleotide sequence ID" value="NZ_SDKC01000001.1"/>
</dbReference>
<comment type="caution">
    <text evidence="5">The sequence shown here is derived from an EMBL/GenBank/DDBJ whole genome shotgun (WGS) entry which is preliminary data.</text>
</comment>
<dbReference type="Gene3D" id="3.40.50.1580">
    <property type="entry name" value="Nucleoside phosphorylase domain"/>
    <property type="match status" value="1"/>
</dbReference>
<dbReference type="GO" id="GO:0004850">
    <property type="term" value="F:uridine phosphorylase activity"/>
    <property type="evidence" value="ECO:0007669"/>
    <property type="project" value="UniProtKB-EC"/>
</dbReference>
<feature type="domain" description="Nucleoside phosphorylase" evidence="4">
    <location>
        <begin position="37"/>
        <end position="227"/>
    </location>
</feature>